<gene>
    <name evidence="8" type="ORF">FA09DRAFT_305774</name>
</gene>
<feature type="region of interest" description="Disordered" evidence="4">
    <location>
        <begin position="224"/>
        <end position="277"/>
    </location>
</feature>
<keyword evidence="9" id="KW-1185">Reference proteome</keyword>
<organism evidence="8 9">
    <name type="scientific">Tilletiopsis washingtonensis</name>
    <dbReference type="NCBI Taxonomy" id="58919"/>
    <lineage>
        <taxon>Eukaryota</taxon>
        <taxon>Fungi</taxon>
        <taxon>Dikarya</taxon>
        <taxon>Basidiomycota</taxon>
        <taxon>Ustilaginomycotina</taxon>
        <taxon>Exobasidiomycetes</taxon>
        <taxon>Entylomatales</taxon>
        <taxon>Entylomatales incertae sedis</taxon>
        <taxon>Tilletiopsis</taxon>
    </lineage>
</organism>
<dbReference type="InterPro" id="IPR040079">
    <property type="entry name" value="Glutathione_S-Trfase"/>
</dbReference>
<reference evidence="8 9" key="1">
    <citation type="journal article" date="2018" name="Mol. Biol. Evol.">
        <title>Broad Genomic Sampling Reveals a Smut Pathogenic Ancestry of the Fungal Clade Ustilaginomycotina.</title>
        <authorList>
            <person name="Kijpornyongpan T."/>
            <person name="Mondo S.J."/>
            <person name="Barry K."/>
            <person name="Sandor L."/>
            <person name="Lee J."/>
            <person name="Lipzen A."/>
            <person name="Pangilinan J."/>
            <person name="LaButti K."/>
            <person name="Hainaut M."/>
            <person name="Henrissat B."/>
            <person name="Grigoriev I.V."/>
            <person name="Spatafora J.W."/>
            <person name="Aime M.C."/>
        </authorList>
    </citation>
    <scope>NUCLEOTIDE SEQUENCE [LARGE SCALE GENOMIC DNA]</scope>
    <source>
        <strain evidence="8 9">MCA 4186</strain>
    </source>
</reference>
<name>A0A316ZE66_9BASI</name>
<evidence type="ECO:0000259" key="6">
    <source>
        <dbReference type="PROSITE" id="PS50404"/>
    </source>
</evidence>
<dbReference type="InterPro" id="IPR004046">
    <property type="entry name" value="GST_C"/>
</dbReference>
<dbReference type="STRING" id="58919.A0A316ZE66"/>
<dbReference type="SUPFAM" id="SSF47616">
    <property type="entry name" value="GST C-terminal domain-like"/>
    <property type="match status" value="1"/>
</dbReference>
<dbReference type="Gene3D" id="3.30.70.1010">
    <property type="entry name" value="Translation elongation factor EF1B, gamma chain, conserved domain"/>
    <property type="match status" value="1"/>
</dbReference>
<dbReference type="FunFam" id="1.20.1050.10:FF:000006">
    <property type="entry name" value="Elongation factor 1 gamma"/>
    <property type="match status" value="1"/>
</dbReference>
<evidence type="ECO:0000256" key="4">
    <source>
        <dbReference type="SAM" id="MobiDB-lite"/>
    </source>
</evidence>
<dbReference type="GO" id="GO:0005634">
    <property type="term" value="C:nucleus"/>
    <property type="evidence" value="ECO:0007669"/>
    <property type="project" value="TreeGrafter"/>
</dbReference>
<dbReference type="CDD" id="cd03044">
    <property type="entry name" value="GST_N_EF1Bgamma"/>
    <property type="match status" value="1"/>
</dbReference>
<dbReference type="Gene3D" id="1.20.1050.10">
    <property type="match status" value="1"/>
</dbReference>
<feature type="compositionally biased region" description="Low complexity" evidence="4">
    <location>
        <begin position="230"/>
        <end position="243"/>
    </location>
</feature>
<dbReference type="GeneID" id="37268057"/>
<dbReference type="GO" id="GO:0003746">
    <property type="term" value="F:translation elongation factor activity"/>
    <property type="evidence" value="ECO:0007669"/>
    <property type="project" value="UniProtKB-UniRule"/>
</dbReference>
<evidence type="ECO:0000259" key="5">
    <source>
        <dbReference type="PROSITE" id="PS50040"/>
    </source>
</evidence>
<feature type="domain" description="GST N-terminal" evidence="6">
    <location>
        <begin position="3"/>
        <end position="85"/>
    </location>
</feature>
<dbReference type="SFLD" id="SFLDG00358">
    <property type="entry name" value="Main_(cytGST)"/>
    <property type="match status" value="1"/>
</dbReference>
<dbReference type="FunFam" id="3.30.70.1010:FF:000001">
    <property type="entry name" value="Elongation factor 1-gamma 1"/>
    <property type="match status" value="1"/>
</dbReference>
<evidence type="ECO:0000259" key="7">
    <source>
        <dbReference type="PROSITE" id="PS50405"/>
    </source>
</evidence>
<dbReference type="OrthoDB" id="249703at2759"/>
<dbReference type="PANTHER" id="PTHR43986">
    <property type="entry name" value="ELONGATION FACTOR 1-GAMMA"/>
    <property type="match status" value="1"/>
</dbReference>
<dbReference type="AlphaFoldDB" id="A0A316ZE66"/>
<evidence type="ECO:0000313" key="9">
    <source>
        <dbReference type="Proteomes" id="UP000245946"/>
    </source>
</evidence>
<accession>A0A316ZE66</accession>
<dbReference type="SFLD" id="SFLDS00019">
    <property type="entry name" value="Glutathione_Transferase_(cytos"/>
    <property type="match status" value="1"/>
</dbReference>
<dbReference type="PROSITE" id="PS50040">
    <property type="entry name" value="EF1G_C"/>
    <property type="match status" value="1"/>
</dbReference>
<sequence>MSSIGKIYGTSYAPKCARVLAAAKYNGLEIELVKTSAMDGDNKKPEFLKKFPMGKLPTFEGSDNFQLSEGRAIARYVAGLSDNAKLLGTDAKTGALVEQWVSWGDDEVWNPTIAVYLLCKNITPYNKAAETKNWDALKRSLQYLEQYLHTRTFLAGHRVTLADLTVVSNLVFLFKNVAGPEFRASYPNSVRYFNTVVNQAQVKDLFEAASEDVLAAENIKFTPPKKEAAPKPAAAAAPAPAAKKAPKPAAKDDDDDEPSAPAEPKAAHPCASLPPTKMNLDEAKRMYSNKDTKGEDSFLEWFHANYDPEGYSLWRCDFKYPEELTKVFMSANQIGGFFTRLEASRKYVLGAGAVFGEDNNSAIAMAFIVRGQSAEDTLGVAPDFESYSATKLDLSKPEDKKFFEDTLAWEGSIKGPKGDELKLNDNAAKFMK</sequence>
<dbReference type="SUPFAM" id="SSF89942">
    <property type="entry name" value="eEF1-gamma domain"/>
    <property type="match status" value="1"/>
</dbReference>
<evidence type="ECO:0000256" key="1">
    <source>
        <dbReference type="ARBA" id="ARBA00022768"/>
    </source>
</evidence>
<dbReference type="InterPro" id="IPR010987">
    <property type="entry name" value="Glutathione-S-Trfase_C-like"/>
</dbReference>
<dbReference type="Pfam" id="PF00647">
    <property type="entry name" value="EF1G"/>
    <property type="match status" value="1"/>
</dbReference>
<dbReference type="Gene3D" id="3.40.30.10">
    <property type="entry name" value="Glutaredoxin"/>
    <property type="match status" value="1"/>
</dbReference>
<keyword evidence="1 3" id="KW-0251">Elongation factor</keyword>
<dbReference type="InterPro" id="IPR001662">
    <property type="entry name" value="EF1B_G_C"/>
</dbReference>
<dbReference type="RefSeq" id="XP_025600100.1">
    <property type="nucleotide sequence ID" value="XM_025740511.1"/>
</dbReference>
<dbReference type="GO" id="GO:0005737">
    <property type="term" value="C:cytoplasm"/>
    <property type="evidence" value="ECO:0007669"/>
    <property type="project" value="TreeGrafter"/>
</dbReference>
<dbReference type="PROSITE" id="PS50404">
    <property type="entry name" value="GST_NTER"/>
    <property type="match status" value="1"/>
</dbReference>
<dbReference type="InterPro" id="IPR050802">
    <property type="entry name" value="EF-GSTs"/>
</dbReference>
<dbReference type="SMART" id="SM01183">
    <property type="entry name" value="EF1G"/>
    <property type="match status" value="1"/>
</dbReference>
<dbReference type="PANTHER" id="PTHR43986:SF1">
    <property type="entry name" value="ELONGATION FACTOR 1-GAMMA"/>
    <property type="match status" value="1"/>
</dbReference>
<dbReference type="InterPro" id="IPR036249">
    <property type="entry name" value="Thioredoxin-like_sf"/>
</dbReference>
<dbReference type="InterPro" id="IPR004045">
    <property type="entry name" value="Glutathione_S-Trfase_N"/>
</dbReference>
<protein>
    <submittedName>
        <fullName evidence="8">EEF1-gamma domain-containing protein</fullName>
    </submittedName>
</protein>
<dbReference type="SUPFAM" id="SSF52833">
    <property type="entry name" value="Thioredoxin-like"/>
    <property type="match status" value="1"/>
</dbReference>
<dbReference type="Pfam" id="PF00043">
    <property type="entry name" value="GST_C"/>
    <property type="match status" value="1"/>
</dbReference>
<evidence type="ECO:0000313" key="8">
    <source>
        <dbReference type="EMBL" id="PWN99821.1"/>
    </source>
</evidence>
<dbReference type="EMBL" id="KZ819287">
    <property type="protein sequence ID" value="PWN99821.1"/>
    <property type="molecule type" value="Genomic_DNA"/>
</dbReference>
<proteinExistence type="predicted"/>
<evidence type="ECO:0000256" key="2">
    <source>
        <dbReference type="ARBA" id="ARBA00022917"/>
    </source>
</evidence>
<dbReference type="InterPro" id="IPR036433">
    <property type="entry name" value="EF1B_G_C_sf"/>
</dbReference>
<feature type="domain" description="GST C-terminal" evidence="7">
    <location>
        <begin position="90"/>
        <end position="216"/>
    </location>
</feature>
<keyword evidence="2 3" id="KW-0648">Protein biosynthesis</keyword>
<feature type="domain" description="EF-1-gamma C-terminal" evidence="5">
    <location>
        <begin position="266"/>
        <end position="432"/>
    </location>
</feature>
<evidence type="ECO:0000256" key="3">
    <source>
        <dbReference type="PROSITE-ProRule" id="PRU00519"/>
    </source>
</evidence>
<dbReference type="Proteomes" id="UP000245946">
    <property type="component" value="Unassembled WGS sequence"/>
</dbReference>
<dbReference type="Pfam" id="PF02798">
    <property type="entry name" value="GST_N"/>
    <property type="match status" value="1"/>
</dbReference>
<dbReference type="FunFam" id="3.40.30.10:FF:000142">
    <property type="entry name" value="Elongation factor 1 gamma"/>
    <property type="match status" value="1"/>
</dbReference>
<dbReference type="PROSITE" id="PS50405">
    <property type="entry name" value="GST_CTER"/>
    <property type="match status" value="1"/>
</dbReference>
<dbReference type="CDD" id="cd03181">
    <property type="entry name" value="GST_C_EF1Bgamma_like"/>
    <property type="match status" value="1"/>
</dbReference>
<dbReference type="InterPro" id="IPR036282">
    <property type="entry name" value="Glutathione-S-Trfase_C_sf"/>
</dbReference>